<keyword evidence="3" id="KW-0808">Transferase</keyword>
<gene>
    <name evidence="3" type="ORF">EZS27_034226</name>
</gene>
<dbReference type="SMART" id="SM00830">
    <property type="entry name" value="CM_2"/>
    <property type="match status" value="1"/>
</dbReference>
<sequence>PNTAWSDAFQQIPPAVLDYILNLLVIRDSVQTTENLNELRKQIDECDDSLIEILAKRMRISREIGTYKKEHNLTVFQSERYGEILEKRALQGEQCSMDAGFVKNVFEAIHEESVRQQMEIINRN</sequence>
<reference evidence="3" key="1">
    <citation type="submission" date="2019-03" db="EMBL/GenBank/DDBJ databases">
        <title>Single cell metagenomics reveals metabolic interactions within the superorganism composed of flagellate Streblomastix strix and complex community of Bacteroidetes bacteria on its surface.</title>
        <authorList>
            <person name="Treitli S.C."/>
            <person name="Kolisko M."/>
            <person name="Husnik F."/>
            <person name="Keeling P."/>
            <person name="Hampl V."/>
        </authorList>
    </citation>
    <scope>NUCLEOTIDE SEQUENCE</scope>
    <source>
        <strain evidence="3">STM</strain>
    </source>
</reference>
<dbReference type="InterPro" id="IPR002701">
    <property type="entry name" value="CM_II_prokaryot"/>
</dbReference>
<dbReference type="GO" id="GO:0046417">
    <property type="term" value="P:chorismate metabolic process"/>
    <property type="evidence" value="ECO:0007669"/>
    <property type="project" value="InterPro"/>
</dbReference>
<name>A0A5J4Q3R8_9ZZZZ</name>
<dbReference type="GO" id="GO:0009697">
    <property type="term" value="P:salicylic acid biosynthetic process"/>
    <property type="evidence" value="ECO:0007669"/>
    <property type="project" value="TreeGrafter"/>
</dbReference>
<dbReference type="PROSITE" id="PS51168">
    <property type="entry name" value="CHORISMATE_MUT_2"/>
    <property type="match status" value="1"/>
</dbReference>
<evidence type="ECO:0000256" key="1">
    <source>
        <dbReference type="ARBA" id="ARBA00023235"/>
    </source>
</evidence>
<keyword evidence="1" id="KW-0413">Isomerase</keyword>
<dbReference type="EMBL" id="SNRY01005307">
    <property type="protein sequence ID" value="KAA6315293.1"/>
    <property type="molecule type" value="Genomic_DNA"/>
</dbReference>
<dbReference type="AlphaFoldDB" id="A0A5J4Q3R8"/>
<dbReference type="InterPro" id="IPR036979">
    <property type="entry name" value="CM_dom_sf"/>
</dbReference>
<evidence type="ECO:0000259" key="2">
    <source>
        <dbReference type="PROSITE" id="PS51168"/>
    </source>
</evidence>
<evidence type="ECO:0000313" key="3">
    <source>
        <dbReference type="EMBL" id="KAA6315293.1"/>
    </source>
</evidence>
<dbReference type="InterPro" id="IPR036263">
    <property type="entry name" value="Chorismate_II_sf"/>
</dbReference>
<dbReference type="GO" id="GO:0004106">
    <property type="term" value="F:chorismate mutase activity"/>
    <property type="evidence" value="ECO:0007669"/>
    <property type="project" value="InterPro"/>
</dbReference>
<organism evidence="3">
    <name type="scientific">termite gut metagenome</name>
    <dbReference type="NCBI Taxonomy" id="433724"/>
    <lineage>
        <taxon>unclassified sequences</taxon>
        <taxon>metagenomes</taxon>
        <taxon>organismal metagenomes</taxon>
    </lineage>
</organism>
<protein>
    <submittedName>
        <fullName evidence="3">Phospho-2-dehydro-3-deoxyheptonate aldolase</fullName>
        <ecNumber evidence="3">2.5.1.54</ecNumber>
    </submittedName>
</protein>
<dbReference type="SUPFAM" id="SSF48600">
    <property type="entry name" value="Chorismate mutase II"/>
    <property type="match status" value="1"/>
</dbReference>
<proteinExistence type="predicted"/>
<dbReference type="EC" id="2.5.1.54" evidence="3"/>
<comment type="caution">
    <text evidence="3">The sequence shown here is derived from an EMBL/GenBank/DDBJ whole genome shotgun (WGS) entry which is preliminary data.</text>
</comment>
<dbReference type="PANTHER" id="PTHR38041">
    <property type="entry name" value="CHORISMATE MUTASE"/>
    <property type="match status" value="1"/>
</dbReference>
<dbReference type="Pfam" id="PF01817">
    <property type="entry name" value="CM_2"/>
    <property type="match status" value="1"/>
</dbReference>
<dbReference type="GO" id="GO:0003849">
    <property type="term" value="F:3-deoxy-7-phosphoheptulonate synthase activity"/>
    <property type="evidence" value="ECO:0007669"/>
    <property type="project" value="UniProtKB-EC"/>
</dbReference>
<feature type="non-terminal residue" evidence="3">
    <location>
        <position position="1"/>
    </location>
</feature>
<dbReference type="InterPro" id="IPR051331">
    <property type="entry name" value="Chorismate_mutase-related"/>
</dbReference>
<feature type="domain" description="Chorismate mutase" evidence="2">
    <location>
        <begin position="30"/>
        <end position="121"/>
    </location>
</feature>
<dbReference type="Gene3D" id="1.20.59.10">
    <property type="entry name" value="Chorismate mutase"/>
    <property type="match status" value="1"/>
</dbReference>
<accession>A0A5J4Q3R8</accession>
<dbReference type="PANTHER" id="PTHR38041:SF1">
    <property type="entry name" value="CHORISMATE MUTASE"/>
    <property type="match status" value="1"/>
</dbReference>